<comment type="catalytic activity">
    <reaction evidence="1">
        <text>[E2 ubiquitin-conjugating enzyme]-S-ubiquitinyl-L-cysteine + [acceptor protein]-L-lysine = [E2 ubiquitin-conjugating enzyme]-L-cysteine + [acceptor protein]-N(6)-ubiquitinyl-L-lysine.</text>
        <dbReference type="EC" id="2.3.2.31"/>
    </reaction>
</comment>
<feature type="region of interest" description="Disordered" evidence="9">
    <location>
        <begin position="178"/>
        <end position="222"/>
    </location>
</feature>
<dbReference type="EMBL" id="JAWDGP010008052">
    <property type="protein sequence ID" value="KAK3696222.1"/>
    <property type="molecule type" value="Genomic_DNA"/>
</dbReference>
<keyword evidence="12" id="KW-1185">Reference proteome</keyword>
<reference evidence="11" key="1">
    <citation type="journal article" date="2023" name="G3 (Bethesda)">
        <title>A reference genome for the long-term kleptoplast-retaining sea slug Elysia crispata morphotype clarki.</title>
        <authorList>
            <person name="Eastman K.E."/>
            <person name="Pendleton A.L."/>
            <person name="Shaikh M.A."/>
            <person name="Suttiyut T."/>
            <person name="Ogas R."/>
            <person name="Tomko P."/>
            <person name="Gavelis G."/>
            <person name="Widhalm J.R."/>
            <person name="Wisecaver J.H."/>
        </authorList>
    </citation>
    <scope>NUCLEOTIDE SEQUENCE</scope>
    <source>
        <strain evidence="11">ECLA1</strain>
    </source>
</reference>
<evidence type="ECO:0000256" key="6">
    <source>
        <dbReference type="ARBA" id="ARBA00022771"/>
    </source>
</evidence>
<evidence type="ECO:0000256" key="2">
    <source>
        <dbReference type="ARBA" id="ARBA00012251"/>
    </source>
</evidence>
<feature type="compositionally biased region" description="Basic and acidic residues" evidence="9">
    <location>
        <begin position="201"/>
        <end position="210"/>
    </location>
</feature>
<dbReference type="Proteomes" id="UP001283361">
    <property type="component" value="Unassembled WGS sequence"/>
</dbReference>
<keyword evidence="7" id="KW-0833">Ubl conjugation pathway</keyword>
<dbReference type="InterPro" id="IPR044066">
    <property type="entry name" value="TRIAD_supradom"/>
</dbReference>
<dbReference type="SUPFAM" id="SSF57850">
    <property type="entry name" value="RING/U-box"/>
    <property type="match status" value="2"/>
</dbReference>
<evidence type="ECO:0000256" key="5">
    <source>
        <dbReference type="ARBA" id="ARBA00022737"/>
    </source>
</evidence>
<evidence type="ECO:0000256" key="9">
    <source>
        <dbReference type="SAM" id="MobiDB-lite"/>
    </source>
</evidence>
<evidence type="ECO:0000256" key="8">
    <source>
        <dbReference type="ARBA" id="ARBA00022833"/>
    </source>
</evidence>
<dbReference type="EC" id="2.3.2.31" evidence="2"/>
<dbReference type="InterPro" id="IPR013083">
    <property type="entry name" value="Znf_RING/FYVE/PHD"/>
</dbReference>
<dbReference type="InterPro" id="IPR002867">
    <property type="entry name" value="IBR_dom"/>
</dbReference>
<organism evidence="11 12">
    <name type="scientific">Elysia crispata</name>
    <name type="common">lettuce slug</name>
    <dbReference type="NCBI Taxonomy" id="231223"/>
    <lineage>
        <taxon>Eukaryota</taxon>
        <taxon>Metazoa</taxon>
        <taxon>Spiralia</taxon>
        <taxon>Lophotrochozoa</taxon>
        <taxon>Mollusca</taxon>
        <taxon>Gastropoda</taxon>
        <taxon>Heterobranchia</taxon>
        <taxon>Euthyneura</taxon>
        <taxon>Panpulmonata</taxon>
        <taxon>Sacoglossa</taxon>
        <taxon>Placobranchoidea</taxon>
        <taxon>Plakobranchidae</taxon>
        <taxon>Elysia</taxon>
    </lineage>
</organism>
<dbReference type="Pfam" id="PF01485">
    <property type="entry name" value="IBR"/>
    <property type="match status" value="1"/>
</dbReference>
<dbReference type="PANTHER" id="PTHR11685">
    <property type="entry name" value="RBR FAMILY RING FINGER AND IBR DOMAIN-CONTAINING"/>
    <property type="match status" value="1"/>
</dbReference>
<evidence type="ECO:0000256" key="1">
    <source>
        <dbReference type="ARBA" id="ARBA00001798"/>
    </source>
</evidence>
<dbReference type="GO" id="GO:0008270">
    <property type="term" value="F:zinc ion binding"/>
    <property type="evidence" value="ECO:0007669"/>
    <property type="project" value="UniProtKB-KW"/>
</dbReference>
<protein>
    <recommendedName>
        <fullName evidence="2">RBR-type E3 ubiquitin transferase</fullName>
        <ecNumber evidence="2">2.3.2.31</ecNumber>
    </recommendedName>
</protein>
<name>A0AAE1CIW6_9GAST</name>
<proteinExistence type="predicted"/>
<dbReference type="Gene3D" id="3.30.40.10">
    <property type="entry name" value="Zinc/RING finger domain, C3HC4 (zinc finger)"/>
    <property type="match status" value="1"/>
</dbReference>
<dbReference type="GO" id="GO:0061630">
    <property type="term" value="F:ubiquitin protein ligase activity"/>
    <property type="evidence" value="ECO:0007669"/>
    <property type="project" value="UniProtKB-EC"/>
</dbReference>
<feature type="compositionally biased region" description="Basic residues" evidence="9">
    <location>
        <begin position="182"/>
        <end position="200"/>
    </location>
</feature>
<evidence type="ECO:0000256" key="4">
    <source>
        <dbReference type="ARBA" id="ARBA00022723"/>
    </source>
</evidence>
<dbReference type="InterPro" id="IPR031127">
    <property type="entry name" value="E3_UB_ligase_RBR"/>
</dbReference>
<dbReference type="GO" id="GO:0016567">
    <property type="term" value="P:protein ubiquitination"/>
    <property type="evidence" value="ECO:0007669"/>
    <property type="project" value="InterPro"/>
</dbReference>
<gene>
    <name evidence="11" type="ORF">RRG08_027665</name>
</gene>
<sequence length="1050" mass="119240">MCLFHRKKYPFLDGSKTAMVLKKSNSHLNSGATQHVMRGCFVDPSLALLQEFIEISVDIPSIEVTEEVDGCLGEINEYLGFSLPKFSNVSTRGWNRKSSISCDKGGNWQLKQKIDALMNDIDFLKKVSRTVDINFTEISKNLALARNRSSSTTKTSSQILKAFESEEQEREKARLLIEGTKSRKRQTYHARGVQRRYKSRSNKELERNDNQQEGESSEERKATLAFTFQKPCTVDARASRLCEYKYPAHPGQKSLKKRKGFVNGFRSENRELSDNVLKDTKDLQFMDHKALKVDELSIAGIEFEAGEEFPDPSYTFCLEDFIPTQKVIKRKHSLCNHKKDLLACKEASICDITDKPKHPKGSYICINPDSDNSLCDSSWEVIESSEYQSLLTNDWKNENQIDLVNNGVDMSILEDSQKTPNEVLNRPDMNSAQDAIQGQEKASKSFIESFISVQALMPGDGISLFPETLEKLHLDGRSNVTIGDSVPHCFCISPMNRLNKSYIVARRASRDGKTWLFSFQGSSTSQKESFRKKLSRLHQFEEQVSLIQVIKVGEEILNEDADSQELIGMDIDVRSCAKPTDSELDLWVELANRLWQKVSIHTAEEAAEKIRISLIQSKEPGTRSVCPKISEDIECGVCFSLCSLYGTSDGESAMMLMPCGHMYCVSCWRVHVYHSISSGAPRISCMTRGCDTILDETTIKTLVPSSMLASWQARLRDRLLQSSKYTSWCPDGRCGHVAMSSGAPLKKQFGSPLICNCLRSWCSNCQEDPHWPVSCDQMSVYKKLLSKTGEESYLPVTHASYSIDVKKYPNCKYPIEKFQGCPSMVCRMCWFNFCWNCLQSTEKHNVYSCKVAPTAHSVTFQLNNQLVYDLPIKYFLESVQAHKQHVILRQKRCWLQNLRTTFEYKFSLHRRPSSRKLSRCSSDAGVNSTFQLIDEVLAFMKGAFTQIELFYVLLGFAQLNKTKTAVRLIACANSKISRLHFIVDRLSSHVFERSLSHISAINKQARLLLRAGMITLEEMFALAPQLQQVSKDVETAWVGNIDPSKHLRYM</sequence>
<evidence type="ECO:0000313" key="12">
    <source>
        <dbReference type="Proteomes" id="UP001283361"/>
    </source>
</evidence>
<dbReference type="PROSITE" id="PS51873">
    <property type="entry name" value="TRIAD"/>
    <property type="match status" value="1"/>
</dbReference>
<keyword evidence="6" id="KW-0863">Zinc-finger</keyword>
<keyword evidence="5" id="KW-0677">Repeat</keyword>
<evidence type="ECO:0000313" key="11">
    <source>
        <dbReference type="EMBL" id="KAK3696222.1"/>
    </source>
</evidence>
<keyword evidence="4" id="KW-0479">Metal-binding</keyword>
<dbReference type="Gene3D" id="1.20.120.1750">
    <property type="match status" value="1"/>
</dbReference>
<comment type="caution">
    <text evidence="11">The sequence shown here is derived from an EMBL/GenBank/DDBJ whole genome shotgun (WGS) entry which is preliminary data.</text>
</comment>
<evidence type="ECO:0000256" key="7">
    <source>
        <dbReference type="ARBA" id="ARBA00022786"/>
    </source>
</evidence>
<dbReference type="AlphaFoldDB" id="A0AAE1CIW6"/>
<feature type="domain" description="RING-type" evidence="10">
    <location>
        <begin position="631"/>
        <end position="862"/>
    </location>
</feature>
<evidence type="ECO:0000256" key="3">
    <source>
        <dbReference type="ARBA" id="ARBA00022679"/>
    </source>
</evidence>
<dbReference type="SMART" id="SM00647">
    <property type="entry name" value="IBR"/>
    <property type="match status" value="2"/>
</dbReference>
<keyword evidence="8" id="KW-0862">Zinc</keyword>
<keyword evidence="3" id="KW-0808">Transferase</keyword>
<accession>A0AAE1CIW6</accession>
<evidence type="ECO:0000259" key="10">
    <source>
        <dbReference type="PROSITE" id="PS51873"/>
    </source>
</evidence>